<protein>
    <submittedName>
        <fullName evidence="4">Amidohydrolase family protein</fullName>
    </submittedName>
</protein>
<dbReference type="EMBL" id="DXDC01000169">
    <property type="protein sequence ID" value="HIY65778.1"/>
    <property type="molecule type" value="Genomic_DNA"/>
</dbReference>
<proteinExistence type="inferred from homology"/>
<dbReference type="InterPro" id="IPR013108">
    <property type="entry name" value="Amidohydro_3"/>
</dbReference>
<dbReference type="Proteomes" id="UP000824005">
    <property type="component" value="Unassembled WGS sequence"/>
</dbReference>
<dbReference type="GO" id="GO:0008448">
    <property type="term" value="F:N-acetylglucosamine-6-phosphate deacetylase activity"/>
    <property type="evidence" value="ECO:0007669"/>
    <property type="project" value="TreeGrafter"/>
</dbReference>
<reference evidence="4" key="2">
    <citation type="submission" date="2021-04" db="EMBL/GenBank/DDBJ databases">
        <authorList>
            <person name="Gilroy R."/>
        </authorList>
    </citation>
    <scope>NUCLEOTIDE SEQUENCE</scope>
    <source>
        <strain evidence="4">ChiGjej1B1-98</strain>
    </source>
</reference>
<dbReference type="GO" id="GO:0006046">
    <property type="term" value="P:N-acetylglucosamine catabolic process"/>
    <property type="evidence" value="ECO:0007669"/>
    <property type="project" value="TreeGrafter"/>
</dbReference>
<comment type="similarity">
    <text evidence="1">Belongs to the metallo-dependent hydrolases superfamily. NagA family.</text>
</comment>
<evidence type="ECO:0000256" key="1">
    <source>
        <dbReference type="ARBA" id="ARBA00010716"/>
    </source>
</evidence>
<evidence type="ECO:0000256" key="2">
    <source>
        <dbReference type="ARBA" id="ARBA00022801"/>
    </source>
</evidence>
<dbReference type="Gene3D" id="2.30.40.10">
    <property type="entry name" value="Urease, subunit C, domain 1"/>
    <property type="match status" value="1"/>
</dbReference>
<comment type="caution">
    <text evidence="4">The sequence shown here is derived from an EMBL/GenBank/DDBJ whole genome shotgun (WGS) entry which is preliminary data.</text>
</comment>
<evidence type="ECO:0000313" key="5">
    <source>
        <dbReference type="Proteomes" id="UP000824005"/>
    </source>
</evidence>
<dbReference type="SUPFAM" id="SSF51338">
    <property type="entry name" value="Composite domain of metallo-dependent hydrolases"/>
    <property type="match status" value="1"/>
</dbReference>
<evidence type="ECO:0000313" key="4">
    <source>
        <dbReference type="EMBL" id="HIY65778.1"/>
    </source>
</evidence>
<organism evidence="4 5">
    <name type="scientific">Candidatus Agrococcus pullicola</name>
    <dbReference type="NCBI Taxonomy" id="2838429"/>
    <lineage>
        <taxon>Bacteria</taxon>
        <taxon>Bacillati</taxon>
        <taxon>Actinomycetota</taxon>
        <taxon>Actinomycetes</taxon>
        <taxon>Micrococcales</taxon>
        <taxon>Microbacteriaceae</taxon>
        <taxon>Agrococcus</taxon>
    </lineage>
</organism>
<dbReference type="InterPro" id="IPR032466">
    <property type="entry name" value="Metal_Hydrolase"/>
</dbReference>
<name>A0A9D2C9F5_9MICO</name>
<keyword evidence="2" id="KW-0378">Hydrolase</keyword>
<feature type="domain" description="Amidohydrolase 3" evidence="3">
    <location>
        <begin position="48"/>
        <end position="81"/>
    </location>
</feature>
<dbReference type="AlphaFoldDB" id="A0A9D2C9F5"/>
<reference evidence="4" key="1">
    <citation type="journal article" date="2021" name="PeerJ">
        <title>Extensive microbial diversity within the chicken gut microbiome revealed by metagenomics and culture.</title>
        <authorList>
            <person name="Gilroy R."/>
            <person name="Ravi A."/>
            <person name="Getino M."/>
            <person name="Pursley I."/>
            <person name="Horton D.L."/>
            <person name="Alikhan N.F."/>
            <person name="Baker D."/>
            <person name="Gharbi K."/>
            <person name="Hall N."/>
            <person name="Watson M."/>
            <person name="Adriaenssens E.M."/>
            <person name="Foster-Nyarko E."/>
            <person name="Jarju S."/>
            <person name="Secka A."/>
            <person name="Antonio M."/>
            <person name="Oren A."/>
            <person name="Chaudhuri R.R."/>
            <person name="La Ragione R."/>
            <person name="Hildebrand F."/>
            <person name="Pallen M.J."/>
        </authorList>
    </citation>
    <scope>NUCLEOTIDE SEQUENCE</scope>
    <source>
        <strain evidence="4">ChiGjej1B1-98</strain>
    </source>
</reference>
<dbReference type="PANTHER" id="PTHR11113">
    <property type="entry name" value="N-ACETYLGLUCOSAMINE-6-PHOSPHATE DEACETYLASE"/>
    <property type="match status" value="1"/>
</dbReference>
<dbReference type="SUPFAM" id="SSF51556">
    <property type="entry name" value="Metallo-dependent hydrolases"/>
    <property type="match status" value="1"/>
</dbReference>
<dbReference type="PANTHER" id="PTHR11113:SF14">
    <property type="entry name" value="N-ACETYLGLUCOSAMINE-6-PHOSPHATE DEACETYLASE"/>
    <property type="match status" value="1"/>
</dbReference>
<gene>
    <name evidence="4" type="ORF">H9830_05815</name>
</gene>
<evidence type="ECO:0000259" key="3">
    <source>
        <dbReference type="Pfam" id="PF07969"/>
    </source>
</evidence>
<accession>A0A9D2C9F5</accession>
<dbReference type="InterPro" id="IPR011059">
    <property type="entry name" value="Metal-dep_hydrolase_composite"/>
</dbReference>
<sequence>MSTVESPVRAYVGANVLQGRRLAPATVVLKGATIVDVLSADAPIGTARTIDARGRILAPGFIDTHVHGARGKNVMMATIDAVDVVSEALARNGVTSFVGATASVAIEQLESSLSGLADCVGSTRPG</sequence>
<dbReference type="Gene3D" id="3.20.20.140">
    <property type="entry name" value="Metal-dependent hydrolases"/>
    <property type="match status" value="1"/>
</dbReference>
<feature type="non-terminal residue" evidence="4">
    <location>
        <position position="126"/>
    </location>
</feature>
<dbReference type="Pfam" id="PF07969">
    <property type="entry name" value="Amidohydro_3"/>
    <property type="match status" value="1"/>
</dbReference>